<evidence type="ECO:0000313" key="8">
    <source>
        <dbReference type="EMBL" id="KAG7442939.1"/>
    </source>
</evidence>
<dbReference type="Pfam" id="PF07690">
    <property type="entry name" value="MFS_1"/>
    <property type="match status" value="1"/>
</dbReference>
<dbReference type="GO" id="GO:0022857">
    <property type="term" value="F:transmembrane transporter activity"/>
    <property type="evidence" value="ECO:0007669"/>
    <property type="project" value="InterPro"/>
</dbReference>
<evidence type="ECO:0000256" key="2">
    <source>
        <dbReference type="ARBA" id="ARBA00022448"/>
    </source>
</evidence>
<feature type="transmembrane region" description="Helical" evidence="6">
    <location>
        <begin position="430"/>
        <end position="451"/>
    </location>
</feature>
<evidence type="ECO:0000256" key="4">
    <source>
        <dbReference type="ARBA" id="ARBA00022989"/>
    </source>
</evidence>
<feature type="transmembrane region" description="Helical" evidence="6">
    <location>
        <begin position="133"/>
        <end position="157"/>
    </location>
</feature>
<feature type="transmembrane region" description="Helical" evidence="6">
    <location>
        <begin position="368"/>
        <end position="387"/>
    </location>
</feature>
<feature type="transmembrane region" description="Helical" evidence="6">
    <location>
        <begin position="80"/>
        <end position="102"/>
    </location>
</feature>
<keyword evidence="9" id="KW-1185">Reference proteome</keyword>
<proteinExistence type="predicted"/>
<evidence type="ECO:0000256" key="3">
    <source>
        <dbReference type="ARBA" id="ARBA00022692"/>
    </source>
</evidence>
<feature type="transmembrane region" description="Helical" evidence="6">
    <location>
        <begin position="274"/>
        <end position="294"/>
    </location>
</feature>
<evidence type="ECO:0000256" key="5">
    <source>
        <dbReference type="ARBA" id="ARBA00023136"/>
    </source>
</evidence>
<sequence length="480" mass="52403">MDEKYSHKESLAGEKLSNEDSPRFLLPSVDVRRVPWWKLDVQILPIVTIMYLLNFLDRGNIGNARVAGLQANLGMTDSQYSLLLTATLIPYALVEIPSNLFLTRIGAHIVLPTLVVIWGAVTAFQGLVTSYGGLVACRVILGCCEGGLLPGLSLYVASFYPRSKLQLRIALFFASTALAGAFSGLLASAIDHLDGHDGRPAWKYIFILEGSFTVLYGLVCFVIMPRSLSTIPLLTSEEWSNAEALLVQEHTMLAKDDGHFSWSSTLNALFQPHVLLYFVLGFFGGMYVGGIENFEPSIVESLGYTANRAQLMSVPPYAVAWAVNIITAFVSDRYRLRGVTVMFHSMLATIGFAVFLGSKNNHVRYGSLFLFVPGVYCSPPSLLAWAANNSAPRFRRAAVIAFLLSSTSLGGILATWLFGSLSKAPDYDNATIVSIVFSAGMIVAAFANIVWLNAQNKKRKAVANPGPVNDDRSDGFLYKL</sequence>
<feature type="transmembrane region" description="Helical" evidence="6">
    <location>
        <begin position="338"/>
        <end position="356"/>
    </location>
</feature>
<keyword evidence="2" id="KW-0813">Transport</keyword>
<gene>
    <name evidence="8" type="ORF">BT62DRAFT_954434</name>
</gene>
<accession>A0A9P8APG0</accession>
<dbReference type="GO" id="GO:0016020">
    <property type="term" value="C:membrane"/>
    <property type="evidence" value="ECO:0007669"/>
    <property type="project" value="UniProtKB-SubCell"/>
</dbReference>
<dbReference type="OrthoDB" id="2985014at2759"/>
<dbReference type="InterPro" id="IPR036259">
    <property type="entry name" value="MFS_trans_sf"/>
</dbReference>
<dbReference type="FunFam" id="1.20.1250.20:FF:000057">
    <property type="entry name" value="MFS general substrate transporter"/>
    <property type="match status" value="1"/>
</dbReference>
<feature type="transmembrane region" description="Helical" evidence="6">
    <location>
        <begin position="314"/>
        <end position="331"/>
    </location>
</feature>
<comment type="caution">
    <text evidence="8">The sequence shown here is derived from an EMBL/GenBank/DDBJ whole genome shotgun (WGS) entry which is preliminary data.</text>
</comment>
<feature type="transmembrane region" description="Helical" evidence="6">
    <location>
        <begin position="202"/>
        <end position="224"/>
    </location>
</feature>
<dbReference type="SUPFAM" id="SSF103473">
    <property type="entry name" value="MFS general substrate transporter"/>
    <property type="match status" value="1"/>
</dbReference>
<keyword evidence="5 6" id="KW-0472">Membrane</keyword>
<comment type="subcellular location">
    <subcellularLocation>
        <location evidence="1">Membrane</location>
        <topology evidence="1">Multi-pass membrane protein</topology>
    </subcellularLocation>
</comment>
<evidence type="ECO:0000256" key="6">
    <source>
        <dbReference type="SAM" id="Phobius"/>
    </source>
</evidence>
<evidence type="ECO:0000259" key="7">
    <source>
        <dbReference type="PROSITE" id="PS50850"/>
    </source>
</evidence>
<dbReference type="RefSeq" id="XP_043036439.1">
    <property type="nucleotide sequence ID" value="XM_043188310.1"/>
</dbReference>
<keyword evidence="3 6" id="KW-0812">Transmembrane</keyword>
<keyword evidence="4 6" id="KW-1133">Transmembrane helix</keyword>
<dbReference type="InterPro" id="IPR020846">
    <property type="entry name" value="MFS_dom"/>
</dbReference>
<dbReference type="AlphaFoldDB" id="A0A9P8APG0"/>
<protein>
    <submittedName>
        <fullName evidence="8">MFS general substrate transporter</fullName>
    </submittedName>
</protein>
<dbReference type="FunFam" id="1.20.1250.20:FF:000013">
    <property type="entry name" value="MFS general substrate transporter"/>
    <property type="match status" value="1"/>
</dbReference>
<dbReference type="Gene3D" id="1.20.1250.20">
    <property type="entry name" value="MFS general substrate transporter like domains"/>
    <property type="match status" value="2"/>
</dbReference>
<evidence type="ECO:0000256" key="1">
    <source>
        <dbReference type="ARBA" id="ARBA00004141"/>
    </source>
</evidence>
<dbReference type="PROSITE" id="PS50850">
    <property type="entry name" value="MFS"/>
    <property type="match status" value="1"/>
</dbReference>
<feature type="domain" description="Major facilitator superfamily (MFS) profile" evidence="7">
    <location>
        <begin position="43"/>
        <end position="457"/>
    </location>
</feature>
<dbReference type="EMBL" id="MU250548">
    <property type="protein sequence ID" value="KAG7442939.1"/>
    <property type="molecule type" value="Genomic_DNA"/>
</dbReference>
<dbReference type="InterPro" id="IPR011701">
    <property type="entry name" value="MFS"/>
</dbReference>
<dbReference type="PANTHER" id="PTHR43791:SF85">
    <property type="entry name" value="TRANSPORTER, PUTATIVE (AFU_ORTHOLOGUE AFUA_6G00710)-RELATED"/>
    <property type="match status" value="1"/>
</dbReference>
<reference evidence="8" key="1">
    <citation type="submission" date="2020-11" db="EMBL/GenBank/DDBJ databases">
        <title>Adaptations for nitrogen fixation in a non-lichenized fungal sporocarp promotes dispersal by wood-feeding termites.</title>
        <authorList>
            <consortium name="DOE Joint Genome Institute"/>
            <person name="Koch R.A."/>
            <person name="Yoon G."/>
            <person name="Arayal U."/>
            <person name="Lail K."/>
            <person name="Amirebrahimi M."/>
            <person name="Labutti K."/>
            <person name="Lipzen A."/>
            <person name="Riley R."/>
            <person name="Barry K."/>
            <person name="Henrissat B."/>
            <person name="Grigoriev I.V."/>
            <person name="Herr J.R."/>
            <person name="Aime M.C."/>
        </authorList>
    </citation>
    <scope>NUCLEOTIDE SEQUENCE</scope>
    <source>
        <strain evidence="8">MCA 3950</strain>
    </source>
</reference>
<dbReference type="Proteomes" id="UP000812287">
    <property type="component" value="Unassembled WGS sequence"/>
</dbReference>
<dbReference type="PANTHER" id="PTHR43791">
    <property type="entry name" value="PERMEASE-RELATED"/>
    <property type="match status" value="1"/>
</dbReference>
<feature type="transmembrane region" description="Helical" evidence="6">
    <location>
        <begin position="109"/>
        <end position="127"/>
    </location>
</feature>
<evidence type="ECO:0000313" key="9">
    <source>
        <dbReference type="Proteomes" id="UP000812287"/>
    </source>
</evidence>
<dbReference type="GeneID" id="66110607"/>
<feature type="transmembrane region" description="Helical" evidence="6">
    <location>
        <begin position="169"/>
        <end position="190"/>
    </location>
</feature>
<organism evidence="8 9">
    <name type="scientific">Guyanagaster necrorhizus</name>
    <dbReference type="NCBI Taxonomy" id="856835"/>
    <lineage>
        <taxon>Eukaryota</taxon>
        <taxon>Fungi</taxon>
        <taxon>Dikarya</taxon>
        <taxon>Basidiomycota</taxon>
        <taxon>Agaricomycotina</taxon>
        <taxon>Agaricomycetes</taxon>
        <taxon>Agaricomycetidae</taxon>
        <taxon>Agaricales</taxon>
        <taxon>Marasmiineae</taxon>
        <taxon>Physalacriaceae</taxon>
        <taxon>Guyanagaster</taxon>
    </lineage>
</organism>
<feature type="transmembrane region" description="Helical" evidence="6">
    <location>
        <begin position="399"/>
        <end position="418"/>
    </location>
</feature>
<name>A0A9P8APG0_9AGAR</name>